<dbReference type="EMBL" id="CP045699">
    <property type="protein sequence ID" value="QGA65350.1"/>
    <property type="molecule type" value="Genomic_DNA"/>
</dbReference>
<proteinExistence type="predicted"/>
<dbReference type="AlphaFoldDB" id="A0A5Q0TEQ3"/>
<accession>A0A5Q0TEQ3</accession>
<evidence type="ECO:0000313" key="3">
    <source>
        <dbReference type="Proteomes" id="UP000348942"/>
    </source>
</evidence>
<name>A0A5Q0TEQ3_9VIBR</name>
<dbReference type="Pfam" id="PF01206">
    <property type="entry name" value="TusA"/>
    <property type="match status" value="1"/>
</dbReference>
<feature type="domain" description="UPF0033" evidence="1">
    <location>
        <begin position="5"/>
        <end position="72"/>
    </location>
</feature>
<dbReference type="Gene3D" id="3.30.110.40">
    <property type="entry name" value="TusA-like domain"/>
    <property type="match status" value="1"/>
</dbReference>
<dbReference type="CDD" id="cd00291">
    <property type="entry name" value="SirA_YedF_YeeD"/>
    <property type="match status" value="1"/>
</dbReference>
<dbReference type="Proteomes" id="UP000348942">
    <property type="component" value="Chromosome 1"/>
</dbReference>
<gene>
    <name evidence="2" type="ORF">GFB47_07910</name>
</gene>
<dbReference type="SUPFAM" id="SSF64307">
    <property type="entry name" value="SirA-like"/>
    <property type="match status" value="1"/>
</dbReference>
<evidence type="ECO:0000313" key="2">
    <source>
        <dbReference type="EMBL" id="QGA65350.1"/>
    </source>
</evidence>
<reference evidence="2 3" key="1">
    <citation type="submission" date="2019-10" db="EMBL/GenBank/DDBJ databases">
        <title>Vibrio sp. nov., isolated from Coralline algae surface.</title>
        <authorList>
            <person name="Geng Y."/>
            <person name="Zhang X."/>
        </authorList>
    </citation>
    <scope>NUCLEOTIDE SEQUENCE [LARGE SCALE GENOMIC DNA]</scope>
    <source>
        <strain evidence="2 3">SM1977</strain>
    </source>
</reference>
<dbReference type="RefSeq" id="WP_153447498.1">
    <property type="nucleotide sequence ID" value="NZ_CP045699.1"/>
</dbReference>
<sequence length="80" mass="9201">MNADYLDLRTERCPMALLLAKRAAMQLNAKQQLTILSDDLASIKDMMFFFAQPPFEVKVDKINDITTLYVTKRNTLKCSK</sequence>
<keyword evidence="2" id="KW-0808">Transferase</keyword>
<evidence type="ECO:0000259" key="1">
    <source>
        <dbReference type="Pfam" id="PF01206"/>
    </source>
</evidence>
<organism evidence="2 3">
    <name type="scientific">Vibrio algicola</name>
    <dbReference type="NCBI Taxonomy" id="2662262"/>
    <lineage>
        <taxon>Bacteria</taxon>
        <taxon>Pseudomonadati</taxon>
        <taxon>Pseudomonadota</taxon>
        <taxon>Gammaproteobacteria</taxon>
        <taxon>Vibrionales</taxon>
        <taxon>Vibrionaceae</taxon>
        <taxon>Vibrio</taxon>
    </lineage>
</organism>
<dbReference type="InterPro" id="IPR036868">
    <property type="entry name" value="TusA-like_sf"/>
</dbReference>
<dbReference type="InterPro" id="IPR001455">
    <property type="entry name" value="TusA-like"/>
</dbReference>
<keyword evidence="3" id="KW-1185">Reference proteome</keyword>
<dbReference type="GO" id="GO:0016740">
    <property type="term" value="F:transferase activity"/>
    <property type="evidence" value="ECO:0007669"/>
    <property type="project" value="UniProtKB-KW"/>
</dbReference>
<protein>
    <submittedName>
        <fullName evidence="2">Sulfurtransferase TusA family protein</fullName>
    </submittedName>
</protein>